<keyword evidence="11" id="KW-1185">Reference proteome</keyword>
<dbReference type="SUPFAM" id="SSF90123">
    <property type="entry name" value="ABC transporter transmembrane region"/>
    <property type="match status" value="1"/>
</dbReference>
<keyword evidence="5 7" id="KW-1133">Transmembrane helix</keyword>
<gene>
    <name evidence="10" type="ORF">SAMN05216258_103126</name>
</gene>
<evidence type="ECO:0000313" key="11">
    <source>
        <dbReference type="Proteomes" id="UP000199377"/>
    </source>
</evidence>
<dbReference type="Proteomes" id="UP000199377">
    <property type="component" value="Unassembled WGS sequence"/>
</dbReference>
<dbReference type="Pfam" id="PF00664">
    <property type="entry name" value="ABC_membrane"/>
    <property type="match status" value="1"/>
</dbReference>
<evidence type="ECO:0000259" key="9">
    <source>
        <dbReference type="PROSITE" id="PS50929"/>
    </source>
</evidence>
<dbReference type="AlphaFoldDB" id="A0A1I3E1C7"/>
<feature type="transmembrane region" description="Helical" evidence="7">
    <location>
        <begin position="21"/>
        <end position="46"/>
    </location>
</feature>
<dbReference type="EMBL" id="FOQH01000003">
    <property type="protein sequence ID" value="SFH92703.1"/>
    <property type="molecule type" value="Genomic_DNA"/>
</dbReference>
<dbReference type="NCBIfam" id="TIGR01842">
    <property type="entry name" value="type_I_sec_PrtD"/>
    <property type="match status" value="1"/>
</dbReference>
<keyword evidence="2 7" id="KW-0812">Transmembrane</keyword>
<accession>A0A1I3E1C7</accession>
<feature type="domain" description="ABC transporter" evidence="8">
    <location>
        <begin position="333"/>
        <end position="569"/>
    </location>
</feature>
<dbReference type="InterPro" id="IPR047957">
    <property type="entry name" value="ABC_AprD-like_6TM"/>
</dbReference>
<evidence type="ECO:0000313" key="10">
    <source>
        <dbReference type="EMBL" id="SFH92703.1"/>
    </source>
</evidence>
<dbReference type="OrthoDB" id="9808328at2"/>
<dbReference type="GO" id="GO:0005886">
    <property type="term" value="C:plasma membrane"/>
    <property type="evidence" value="ECO:0007669"/>
    <property type="project" value="UniProtKB-SubCell"/>
</dbReference>
<organism evidence="10 11">
    <name type="scientific">Albimonas pacifica</name>
    <dbReference type="NCBI Taxonomy" id="1114924"/>
    <lineage>
        <taxon>Bacteria</taxon>
        <taxon>Pseudomonadati</taxon>
        <taxon>Pseudomonadota</taxon>
        <taxon>Alphaproteobacteria</taxon>
        <taxon>Rhodobacterales</taxon>
        <taxon>Paracoccaceae</taxon>
        <taxon>Albimonas</taxon>
    </lineage>
</organism>
<dbReference type="GO" id="GO:0016887">
    <property type="term" value="F:ATP hydrolysis activity"/>
    <property type="evidence" value="ECO:0007669"/>
    <property type="project" value="InterPro"/>
</dbReference>
<dbReference type="Gene3D" id="3.40.50.300">
    <property type="entry name" value="P-loop containing nucleotide triphosphate hydrolases"/>
    <property type="match status" value="1"/>
</dbReference>
<name>A0A1I3E1C7_9RHOB</name>
<keyword evidence="6 7" id="KW-0472">Membrane</keyword>
<dbReference type="InterPro" id="IPR027417">
    <property type="entry name" value="P-loop_NTPase"/>
</dbReference>
<dbReference type="PROSITE" id="PS50929">
    <property type="entry name" value="ABC_TM1F"/>
    <property type="match status" value="1"/>
</dbReference>
<dbReference type="GO" id="GO:0005524">
    <property type="term" value="F:ATP binding"/>
    <property type="evidence" value="ECO:0007669"/>
    <property type="project" value="UniProtKB-KW"/>
</dbReference>
<evidence type="ECO:0000256" key="5">
    <source>
        <dbReference type="ARBA" id="ARBA00022989"/>
    </source>
</evidence>
<dbReference type="SUPFAM" id="SSF52540">
    <property type="entry name" value="P-loop containing nucleoside triphosphate hydrolases"/>
    <property type="match status" value="1"/>
</dbReference>
<protein>
    <submittedName>
        <fullName evidence="10">ATP-binding cassette, subfamily C</fullName>
    </submittedName>
</protein>
<proteinExistence type="predicted"/>
<dbReference type="SMART" id="SM00382">
    <property type="entry name" value="AAA"/>
    <property type="match status" value="1"/>
</dbReference>
<evidence type="ECO:0000256" key="2">
    <source>
        <dbReference type="ARBA" id="ARBA00022692"/>
    </source>
</evidence>
<dbReference type="PROSITE" id="PS00211">
    <property type="entry name" value="ABC_TRANSPORTER_1"/>
    <property type="match status" value="1"/>
</dbReference>
<dbReference type="InterPro" id="IPR003593">
    <property type="entry name" value="AAA+_ATPase"/>
</dbReference>
<feature type="domain" description="ABC transmembrane type-1" evidence="9">
    <location>
        <begin position="26"/>
        <end position="302"/>
    </location>
</feature>
<dbReference type="Pfam" id="PF00005">
    <property type="entry name" value="ABC_tran"/>
    <property type="match status" value="1"/>
</dbReference>
<feature type="transmembrane region" description="Helical" evidence="7">
    <location>
        <begin position="147"/>
        <end position="176"/>
    </location>
</feature>
<dbReference type="InterPro" id="IPR003439">
    <property type="entry name" value="ABC_transporter-like_ATP-bd"/>
</dbReference>
<sequence>MRGKTESGRDELRSVLREGRSLFVSVAVFSFFVNLLMLTGPIFMLQVYDRVLSSRSEATLLALTVIMAFLFLMMGVLDYARGRVLARAGARFQARLDSRVFEAILRRAVSPVERARPATGLRDLESIQRLMSGPAPFAVFDMPWTPVFLAAIFTFHWILGCIAIAGGLLLVCLTWLNQVFSKKLQLDANVASAQSEGFTEAVRSQGETVQGLGMRRSVLERWQLLRGRSLETTIQASDRTGGFSTASKTLRFFLQSLMLGAGAWLAIQGELSPGSMIAGSILMGRALAPIEQAIGQWALVQRAMQGWKSLSELLEKTPAPEERTRLPAPRSILEAQQVTVVAPGEQTAAIRMVSFRMEPGQAMGVIGPSASGKSTLAKAITGIWKPAAGNVRLDGAALEQYGDEDLGRHIGYLPQEIALFDGSVAENIARLTGKPDSAMVVEAAKRAGAHEMILGLPGGYDYQVAAGGGKLSGGQRQRIGLARALYGDPAVVVLDEPNSNLDASGSDALNHAIQDIKARGRAVIIMAHRPAAIQHCDLILMMEDGVRKAFGPKDEVLRQHVRNYPQVVTPAGE</sequence>
<dbReference type="PANTHER" id="PTHR24221">
    <property type="entry name" value="ATP-BINDING CASSETTE SUB-FAMILY B"/>
    <property type="match status" value="1"/>
</dbReference>
<dbReference type="InterPro" id="IPR011527">
    <property type="entry name" value="ABC1_TM_dom"/>
</dbReference>
<evidence type="ECO:0000256" key="1">
    <source>
        <dbReference type="ARBA" id="ARBA00004651"/>
    </source>
</evidence>
<evidence type="ECO:0000256" key="3">
    <source>
        <dbReference type="ARBA" id="ARBA00022741"/>
    </source>
</evidence>
<keyword evidence="4 10" id="KW-0067">ATP-binding</keyword>
<evidence type="ECO:0000256" key="6">
    <source>
        <dbReference type="ARBA" id="ARBA00023136"/>
    </source>
</evidence>
<evidence type="ECO:0000256" key="7">
    <source>
        <dbReference type="SAM" id="Phobius"/>
    </source>
</evidence>
<dbReference type="GO" id="GO:0030253">
    <property type="term" value="P:protein secretion by the type I secretion system"/>
    <property type="evidence" value="ECO:0007669"/>
    <property type="project" value="InterPro"/>
</dbReference>
<dbReference type="GO" id="GO:0030256">
    <property type="term" value="C:type I protein secretion system complex"/>
    <property type="evidence" value="ECO:0007669"/>
    <property type="project" value="InterPro"/>
</dbReference>
<dbReference type="STRING" id="1114924.SAMN05216258_103126"/>
<evidence type="ECO:0000256" key="4">
    <source>
        <dbReference type="ARBA" id="ARBA00022840"/>
    </source>
</evidence>
<dbReference type="RefSeq" id="WP_092858928.1">
    <property type="nucleotide sequence ID" value="NZ_FOQH01000003.1"/>
</dbReference>
<dbReference type="InterPro" id="IPR036640">
    <property type="entry name" value="ABC1_TM_sf"/>
</dbReference>
<dbReference type="PROSITE" id="PS50893">
    <property type="entry name" value="ABC_TRANSPORTER_2"/>
    <property type="match status" value="1"/>
</dbReference>
<comment type="subcellular location">
    <subcellularLocation>
        <location evidence="1">Cell membrane</location>
        <topology evidence="1">Multi-pass membrane protein</topology>
    </subcellularLocation>
</comment>
<dbReference type="InterPro" id="IPR010128">
    <property type="entry name" value="ATPase_T1SS_PrtD-like"/>
</dbReference>
<dbReference type="GO" id="GO:0140359">
    <property type="term" value="F:ABC-type transporter activity"/>
    <property type="evidence" value="ECO:0007669"/>
    <property type="project" value="InterPro"/>
</dbReference>
<dbReference type="PANTHER" id="PTHR24221:SF248">
    <property type="entry name" value="ABC TRANSPORTER TRANSMEMBRANE REGION"/>
    <property type="match status" value="1"/>
</dbReference>
<evidence type="ECO:0000259" key="8">
    <source>
        <dbReference type="PROSITE" id="PS50893"/>
    </source>
</evidence>
<dbReference type="InterPro" id="IPR039421">
    <property type="entry name" value="Type_1_exporter"/>
</dbReference>
<reference evidence="10 11" key="1">
    <citation type="submission" date="2016-10" db="EMBL/GenBank/DDBJ databases">
        <authorList>
            <person name="de Groot N.N."/>
        </authorList>
    </citation>
    <scope>NUCLEOTIDE SEQUENCE [LARGE SCALE GENOMIC DNA]</scope>
    <source>
        <strain evidence="10 11">CGMCC 1.11030</strain>
    </source>
</reference>
<dbReference type="Gene3D" id="1.20.1560.10">
    <property type="entry name" value="ABC transporter type 1, transmembrane domain"/>
    <property type="match status" value="1"/>
</dbReference>
<keyword evidence="3" id="KW-0547">Nucleotide-binding</keyword>
<dbReference type="CDD" id="cd18586">
    <property type="entry name" value="ABC_6TM_PrtD_like"/>
    <property type="match status" value="1"/>
</dbReference>
<feature type="transmembrane region" description="Helical" evidence="7">
    <location>
        <begin position="58"/>
        <end position="77"/>
    </location>
</feature>
<dbReference type="InterPro" id="IPR017871">
    <property type="entry name" value="ABC_transporter-like_CS"/>
</dbReference>
<dbReference type="GO" id="GO:0034040">
    <property type="term" value="F:ATPase-coupled lipid transmembrane transporter activity"/>
    <property type="evidence" value="ECO:0007669"/>
    <property type="project" value="TreeGrafter"/>
</dbReference>